<dbReference type="AlphaFoldDB" id="A0A427ASX5"/>
<feature type="compositionally biased region" description="Polar residues" evidence="1">
    <location>
        <begin position="159"/>
        <end position="181"/>
    </location>
</feature>
<feature type="region of interest" description="Disordered" evidence="1">
    <location>
        <begin position="159"/>
        <end position="182"/>
    </location>
</feature>
<gene>
    <name evidence="2" type="ORF">B296_00025563</name>
</gene>
<feature type="non-terminal residue" evidence="2">
    <location>
        <position position="1"/>
    </location>
</feature>
<name>A0A427ASX5_ENSVE</name>
<dbReference type="EMBL" id="AMZH03001437">
    <property type="protein sequence ID" value="RRT79305.1"/>
    <property type="molecule type" value="Genomic_DNA"/>
</dbReference>
<evidence type="ECO:0000256" key="1">
    <source>
        <dbReference type="SAM" id="MobiDB-lite"/>
    </source>
</evidence>
<reference evidence="2 3" key="1">
    <citation type="journal article" date="2014" name="Agronomy (Basel)">
        <title>A Draft Genome Sequence for Ensete ventricosum, the Drought-Tolerant Tree Against Hunger.</title>
        <authorList>
            <person name="Harrison J."/>
            <person name="Moore K.A."/>
            <person name="Paszkiewicz K."/>
            <person name="Jones T."/>
            <person name="Grant M."/>
            <person name="Ambacheew D."/>
            <person name="Muzemil S."/>
            <person name="Studholme D.J."/>
        </authorList>
    </citation>
    <scope>NUCLEOTIDE SEQUENCE [LARGE SCALE GENOMIC DNA]</scope>
</reference>
<comment type="caution">
    <text evidence="2">The sequence shown here is derived from an EMBL/GenBank/DDBJ whole genome shotgun (WGS) entry which is preliminary data.</text>
</comment>
<evidence type="ECO:0000313" key="2">
    <source>
        <dbReference type="EMBL" id="RRT79305.1"/>
    </source>
</evidence>
<sequence length="220" mass="24809">DFMHIVLVHYLEVKVVTHFFSFDFNLANRVRKQSFCLHAVGQKPSFSRSREVEDVPQDNQVDSPVCSNSITNHSQLPSQATDVESPISLHTSEYEDAESGCFQGIHDDSDFYSVTQEDRGRVFNETGLGLTFIGSKTQLDLASWDEVLEHCATSRQMPSFQSSAGITEATTEEISSKQTSVHADLYAENPGTRQDDSIILDKFEWQVLLLFLLTSFSRLF</sequence>
<dbReference type="Proteomes" id="UP000287651">
    <property type="component" value="Unassembled WGS sequence"/>
</dbReference>
<accession>A0A427ASX5</accession>
<proteinExistence type="predicted"/>
<protein>
    <submittedName>
        <fullName evidence="2">Uncharacterized protein</fullName>
    </submittedName>
</protein>
<organism evidence="2 3">
    <name type="scientific">Ensete ventricosum</name>
    <name type="common">Abyssinian banana</name>
    <name type="synonym">Musa ensete</name>
    <dbReference type="NCBI Taxonomy" id="4639"/>
    <lineage>
        <taxon>Eukaryota</taxon>
        <taxon>Viridiplantae</taxon>
        <taxon>Streptophyta</taxon>
        <taxon>Embryophyta</taxon>
        <taxon>Tracheophyta</taxon>
        <taxon>Spermatophyta</taxon>
        <taxon>Magnoliopsida</taxon>
        <taxon>Liliopsida</taxon>
        <taxon>Zingiberales</taxon>
        <taxon>Musaceae</taxon>
        <taxon>Ensete</taxon>
    </lineage>
</organism>
<evidence type="ECO:0000313" key="3">
    <source>
        <dbReference type="Proteomes" id="UP000287651"/>
    </source>
</evidence>